<keyword evidence="1" id="KW-0812">Transmembrane</keyword>
<keyword evidence="3" id="KW-1185">Reference proteome</keyword>
<feature type="transmembrane region" description="Helical" evidence="1">
    <location>
        <begin position="188"/>
        <end position="208"/>
    </location>
</feature>
<feature type="transmembrane region" description="Helical" evidence="1">
    <location>
        <begin position="12"/>
        <end position="42"/>
    </location>
</feature>
<accession>A0A8K0RB93</accession>
<proteinExistence type="predicted"/>
<sequence length="234" mass="25932">MELTALTLINVQTLLISISVVALSILNFCFVGHALLTFAAYFPARSYVWQNPGQPWTPPTGREHRVQLGYDYSPENMILVSTAFSILAGLFGIAGFWIAKNSPKLSTLWSASTLSASTAAFVASFVSIIVSSVKYEKLAHSTCSWSAGRYTNSRLTCTRELVACELVNFITDTNWADNRRACRETKGARVTLVPLTVLTFVLVVLYALRIHMLRTVKSVDESAEERVERLQGEE</sequence>
<evidence type="ECO:0000313" key="2">
    <source>
        <dbReference type="EMBL" id="KAH7090685.1"/>
    </source>
</evidence>
<feature type="transmembrane region" description="Helical" evidence="1">
    <location>
        <begin position="111"/>
        <end position="130"/>
    </location>
</feature>
<reference evidence="2" key="1">
    <citation type="journal article" date="2021" name="Nat. Commun.">
        <title>Genetic determinants of endophytism in the Arabidopsis root mycobiome.</title>
        <authorList>
            <person name="Mesny F."/>
            <person name="Miyauchi S."/>
            <person name="Thiergart T."/>
            <person name="Pickel B."/>
            <person name="Atanasova L."/>
            <person name="Karlsson M."/>
            <person name="Huettel B."/>
            <person name="Barry K.W."/>
            <person name="Haridas S."/>
            <person name="Chen C."/>
            <person name="Bauer D."/>
            <person name="Andreopoulos W."/>
            <person name="Pangilinan J."/>
            <person name="LaButti K."/>
            <person name="Riley R."/>
            <person name="Lipzen A."/>
            <person name="Clum A."/>
            <person name="Drula E."/>
            <person name="Henrissat B."/>
            <person name="Kohler A."/>
            <person name="Grigoriev I.V."/>
            <person name="Martin F.M."/>
            <person name="Hacquard S."/>
        </authorList>
    </citation>
    <scope>NUCLEOTIDE SEQUENCE</scope>
    <source>
        <strain evidence="2">MPI-SDFR-AT-0120</strain>
    </source>
</reference>
<evidence type="ECO:0000256" key="1">
    <source>
        <dbReference type="SAM" id="Phobius"/>
    </source>
</evidence>
<comment type="caution">
    <text evidence="2">The sequence shown here is derived from an EMBL/GenBank/DDBJ whole genome shotgun (WGS) entry which is preliminary data.</text>
</comment>
<organism evidence="2 3">
    <name type="scientific">Paraphoma chrysanthemicola</name>
    <dbReference type="NCBI Taxonomy" id="798071"/>
    <lineage>
        <taxon>Eukaryota</taxon>
        <taxon>Fungi</taxon>
        <taxon>Dikarya</taxon>
        <taxon>Ascomycota</taxon>
        <taxon>Pezizomycotina</taxon>
        <taxon>Dothideomycetes</taxon>
        <taxon>Pleosporomycetidae</taxon>
        <taxon>Pleosporales</taxon>
        <taxon>Pleosporineae</taxon>
        <taxon>Phaeosphaeriaceae</taxon>
        <taxon>Paraphoma</taxon>
    </lineage>
</organism>
<dbReference type="Proteomes" id="UP000813461">
    <property type="component" value="Unassembled WGS sequence"/>
</dbReference>
<dbReference type="AlphaFoldDB" id="A0A8K0RB93"/>
<keyword evidence="1" id="KW-0472">Membrane</keyword>
<gene>
    <name evidence="2" type="ORF">FB567DRAFT_520420</name>
</gene>
<dbReference type="OrthoDB" id="3762789at2759"/>
<name>A0A8K0RB93_9PLEO</name>
<evidence type="ECO:0000313" key="3">
    <source>
        <dbReference type="Proteomes" id="UP000813461"/>
    </source>
</evidence>
<dbReference type="EMBL" id="JAGMVJ010000005">
    <property type="protein sequence ID" value="KAH7090685.1"/>
    <property type="molecule type" value="Genomic_DNA"/>
</dbReference>
<feature type="transmembrane region" description="Helical" evidence="1">
    <location>
        <begin position="77"/>
        <end position="99"/>
    </location>
</feature>
<keyword evidence="1" id="KW-1133">Transmembrane helix</keyword>
<protein>
    <submittedName>
        <fullName evidence="2">Uncharacterized protein</fullName>
    </submittedName>
</protein>